<name>A0ACC3SEV3_9PEZI</name>
<gene>
    <name evidence="1" type="ORF">M8818_003502</name>
</gene>
<accession>A0ACC3SEV3</accession>
<proteinExistence type="predicted"/>
<dbReference type="Proteomes" id="UP001320706">
    <property type="component" value="Unassembled WGS sequence"/>
</dbReference>
<protein>
    <submittedName>
        <fullName evidence="1">Uncharacterized protein</fullName>
    </submittedName>
</protein>
<dbReference type="EMBL" id="JAMKPW020000015">
    <property type="protein sequence ID" value="KAK8210334.1"/>
    <property type="molecule type" value="Genomic_DNA"/>
</dbReference>
<reference evidence="1" key="1">
    <citation type="submission" date="2024-02" db="EMBL/GenBank/DDBJ databases">
        <title>Metagenome Assembled Genome of Zalaria obscura JY119.</title>
        <authorList>
            <person name="Vighnesh L."/>
            <person name="Jagadeeshwari U."/>
            <person name="Venkata Ramana C."/>
            <person name="Sasikala C."/>
        </authorList>
    </citation>
    <scope>NUCLEOTIDE SEQUENCE</scope>
    <source>
        <strain evidence="1">JY119</strain>
    </source>
</reference>
<keyword evidence="2" id="KW-1185">Reference proteome</keyword>
<organism evidence="1 2">
    <name type="scientific">Zalaria obscura</name>
    <dbReference type="NCBI Taxonomy" id="2024903"/>
    <lineage>
        <taxon>Eukaryota</taxon>
        <taxon>Fungi</taxon>
        <taxon>Dikarya</taxon>
        <taxon>Ascomycota</taxon>
        <taxon>Pezizomycotina</taxon>
        <taxon>Dothideomycetes</taxon>
        <taxon>Dothideomycetidae</taxon>
        <taxon>Dothideales</taxon>
        <taxon>Zalariaceae</taxon>
        <taxon>Zalaria</taxon>
    </lineage>
</organism>
<comment type="caution">
    <text evidence="1">The sequence shown here is derived from an EMBL/GenBank/DDBJ whole genome shotgun (WGS) entry which is preliminary data.</text>
</comment>
<evidence type="ECO:0000313" key="1">
    <source>
        <dbReference type="EMBL" id="KAK8210334.1"/>
    </source>
</evidence>
<evidence type="ECO:0000313" key="2">
    <source>
        <dbReference type="Proteomes" id="UP001320706"/>
    </source>
</evidence>
<sequence length="99" mass="10693">MLTPTRIRQRLCPGPCSRHRVGDKGATWLCLALAAVLRQQGLPPLPVPSFAAATLVSATSHGGHCVVTSPGDRPIVQSSGARRSTQKAWKTRNRRVESR</sequence>